<dbReference type="PhylomeDB" id="K4D2E3"/>
<evidence type="ECO:0008006" key="4">
    <source>
        <dbReference type="Google" id="ProtNLM"/>
    </source>
</evidence>
<dbReference type="OMA" id="EGMQIND"/>
<feature type="region of interest" description="Disordered" evidence="1">
    <location>
        <begin position="95"/>
        <end position="133"/>
    </location>
</feature>
<dbReference type="AlphaFoldDB" id="K4D2E3"/>
<dbReference type="EnsemblPlants" id="Solyc10g079020.1.1">
    <property type="protein sequence ID" value="Solyc10g079020.1.1"/>
    <property type="gene ID" value="Solyc10g079020.1"/>
</dbReference>
<dbReference type="InParanoid" id="K4D2E3"/>
<reference evidence="2" key="2">
    <citation type="submission" date="2015-06" db="UniProtKB">
        <authorList>
            <consortium name="EnsemblPlants"/>
        </authorList>
    </citation>
    <scope>IDENTIFICATION</scope>
    <source>
        <strain evidence="2">cv. Heinz 1706</strain>
    </source>
</reference>
<name>K4D2E3_SOLLC</name>
<evidence type="ECO:0000256" key="1">
    <source>
        <dbReference type="SAM" id="MobiDB-lite"/>
    </source>
</evidence>
<dbReference type="PaxDb" id="4081-Solyc10g079020.1.1"/>
<evidence type="ECO:0000313" key="3">
    <source>
        <dbReference type="Proteomes" id="UP000004994"/>
    </source>
</evidence>
<organism evidence="2">
    <name type="scientific">Solanum lycopersicum</name>
    <name type="common">Tomato</name>
    <name type="synonym">Lycopersicon esculentum</name>
    <dbReference type="NCBI Taxonomy" id="4081"/>
    <lineage>
        <taxon>Eukaryota</taxon>
        <taxon>Viridiplantae</taxon>
        <taxon>Streptophyta</taxon>
        <taxon>Embryophyta</taxon>
        <taxon>Tracheophyta</taxon>
        <taxon>Spermatophyta</taxon>
        <taxon>Magnoliopsida</taxon>
        <taxon>eudicotyledons</taxon>
        <taxon>Gunneridae</taxon>
        <taxon>Pentapetalae</taxon>
        <taxon>asterids</taxon>
        <taxon>lamiids</taxon>
        <taxon>Solanales</taxon>
        <taxon>Solanaceae</taxon>
        <taxon>Solanoideae</taxon>
        <taxon>Solaneae</taxon>
        <taxon>Solanum</taxon>
        <taxon>Solanum subgen. Lycopersicon</taxon>
    </lineage>
</organism>
<proteinExistence type="predicted"/>
<reference evidence="2" key="1">
    <citation type="journal article" date="2012" name="Nature">
        <title>The tomato genome sequence provides insights into fleshy fruit evolution.</title>
        <authorList>
            <consortium name="Tomato Genome Consortium"/>
        </authorList>
    </citation>
    <scope>NUCLEOTIDE SEQUENCE [LARGE SCALE GENOMIC DNA]</scope>
    <source>
        <strain evidence="2">cv. Heinz 1706</strain>
    </source>
</reference>
<dbReference type="Gramene" id="Solyc10g079020.1.1">
    <property type="protein sequence ID" value="Solyc10g079020.1.1"/>
    <property type="gene ID" value="Solyc10g079020.1"/>
</dbReference>
<protein>
    <recommendedName>
        <fullName evidence="4">Cc-nbs-lrr resistance protein</fullName>
    </recommendedName>
</protein>
<dbReference type="Proteomes" id="UP000004994">
    <property type="component" value="Chromosome 10"/>
</dbReference>
<accession>K4D2E3</accession>
<evidence type="ECO:0000313" key="2">
    <source>
        <dbReference type="EnsemblPlants" id="Solyc10g079020.1.1"/>
    </source>
</evidence>
<sequence length="133" mass="14974">MEEVITKGEGIITLFPQLKYLYLGHLPKLGHFFLTECALTFPFLKVVDIDDCPEMKTFVQHGISVSTPSLKCDNEVKVDDLNKWIQQRFNNKHSLFPAGTKASDDDEASDDNKASEEDKVSDDDEAEPSHARS</sequence>
<keyword evidence="3" id="KW-1185">Reference proteome</keyword>
<dbReference type="HOGENOM" id="CLU_132924_0_0_1"/>